<dbReference type="OrthoDB" id="26676at2157"/>
<dbReference type="EMBL" id="CP002062">
    <property type="protein sequence ID" value="ADJ13477.1"/>
    <property type="molecule type" value="Genomic_DNA"/>
</dbReference>
<evidence type="ECO:0000313" key="1">
    <source>
        <dbReference type="EMBL" id="ADJ13477.1"/>
    </source>
</evidence>
<dbReference type="STRING" id="795797.HacjB3_00420"/>
<keyword evidence="4" id="KW-1185">Reference proteome</keyword>
<dbReference type="GeneID" id="9417877"/>
<sequence length="216" mass="24307">MYAVSDLSTAAYCPRQLYYRRDDDREIPPSVAARRELAFEYDALLAGDAILEERPIERPPTEYREALGRARERLDCWDDLADPPHREVLLSGRECRGIASKVLEDPLAPSFVSPGSPPEQGVWEPHSVRAVALAKGLAWEREEPVETAFVEYPAYGVIRKISLTTRRKAAYREAIRAVESMNGPPARLKNSAKCGSCEYRDRCGTRTRSLRSLLGL</sequence>
<dbReference type="Proteomes" id="UP000011645">
    <property type="component" value="Unassembled WGS sequence"/>
</dbReference>
<evidence type="ECO:0000313" key="4">
    <source>
        <dbReference type="Proteomes" id="UP000011645"/>
    </source>
</evidence>
<reference evidence="2 4" key="2">
    <citation type="journal article" date="2014" name="PLoS Genet.">
        <title>Phylogenetically driven sequencing of extremely halophilic archaea reveals strategies for static and dynamic osmo-response.</title>
        <authorList>
            <person name="Becker E.A."/>
            <person name="Seitzer P.M."/>
            <person name="Tritt A."/>
            <person name="Larsen D."/>
            <person name="Krusor M."/>
            <person name="Yao A.I."/>
            <person name="Wu D."/>
            <person name="Madern D."/>
            <person name="Eisen J.A."/>
            <person name="Darling A.E."/>
            <person name="Facciotti M.T."/>
        </authorList>
    </citation>
    <scope>NUCLEOTIDE SEQUENCE [LARGE SCALE GENOMIC DNA]</scope>
    <source>
        <strain evidence="2">B3</strain>
        <strain evidence="4">DSM 18796 / CECT 7217 / JCM 14584 / KCTC 4019 / B3</strain>
    </source>
</reference>
<dbReference type="KEGG" id="hje:HacjB3_00420"/>
<accession>D8J4B5</accession>
<organism evidence="1 3">
    <name type="scientific">Halalkalicoccus jeotgali (strain DSM 18796 / CECT 7217 / JCM 14584 / KCTC 4019 / B3)</name>
    <dbReference type="NCBI Taxonomy" id="795797"/>
    <lineage>
        <taxon>Archaea</taxon>
        <taxon>Methanobacteriati</taxon>
        <taxon>Methanobacteriota</taxon>
        <taxon>Stenosarchaea group</taxon>
        <taxon>Halobacteria</taxon>
        <taxon>Halobacteriales</taxon>
        <taxon>Halococcaceae</taxon>
        <taxon>Halalkalicoccus</taxon>
    </lineage>
</organism>
<dbReference type="HOGENOM" id="CLU_088481_0_0_2"/>
<dbReference type="RefSeq" id="WP_008419076.1">
    <property type="nucleotide sequence ID" value="NC_014297.1"/>
</dbReference>
<name>D8J4B5_HALJB</name>
<gene>
    <name evidence="1" type="ordered locus">HacjB3_00420</name>
    <name evidence="2" type="ORF">C497_18912</name>
</gene>
<evidence type="ECO:0000313" key="2">
    <source>
        <dbReference type="EMBL" id="ELY33048.1"/>
    </source>
</evidence>
<dbReference type="EMBL" id="AOHV01000045">
    <property type="protein sequence ID" value="ELY33048.1"/>
    <property type="molecule type" value="Genomic_DNA"/>
</dbReference>
<dbReference type="eggNOG" id="arCOG00800">
    <property type="taxonomic scope" value="Archaea"/>
</dbReference>
<evidence type="ECO:0000313" key="3">
    <source>
        <dbReference type="Proteomes" id="UP000000390"/>
    </source>
</evidence>
<dbReference type="PATRIC" id="fig|795797.18.peg.85"/>
<dbReference type="AlphaFoldDB" id="D8J4B5"/>
<protein>
    <recommendedName>
        <fullName evidence="5">DUF83 domain-containing protein</fullName>
    </recommendedName>
</protein>
<evidence type="ECO:0008006" key="5">
    <source>
        <dbReference type="Google" id="ProtNLM"/>
    </source>
</evidence>
<dbReference type="Proteomes" id="UP000000390">
    <property type="component" value="Chromosome"/>
</dbReference>
<proteinExistence type="predicted"/>
<reference evidence="1 3" key="1">
    <citation type="journal article" date="2010" name="J. Bacteriol.">
        <title>Complete genome sequence of Halalkalicoccus jeotgali B3(T), an extremely halophilic archaeon.</title>
        <authorList>
            <person name="Roh S.W."/>
            <person name="Nam Y.D."/>
            <person name="Nam S.H."/>
            <person name="Choi S.H."/>
            <person name="Park H.S."/>
            <person name="Bae J.W."/>
        </authorList>
    </citation>
    <scope>NUCLEOTIDE SEQUENCE [LARGE SCALE GENOMIC DNA]</scope>
    <source>
        <strain evidence="1">B3</strain>
        <strain evidence="3">DSM 18796 / CECT 7217 / JCM 14584 / KCTC 4019 / B3</strain>
    </source>
</reference>